<feature type="transmembrane region" description="Helical" evidence="10">
    <location>
        <begin position="115"/>
        <end position="136"/>
    </location>
</feature>
<keyword evidence="8" id="KW-0406">Ion transport</keyword>
<dbReference type="PROSITE" id="PS51201">
    <property type="entry name" value="RCK_N"/>
    <property type="match status" value="1"/>
</dbReference>
<keyword evidence="6" id="KW-0630">Potassium</keyword>
<dbReference type="PANTHER" id="PTHR46157:SF2">
    <property type="entry name" value="K(+) EFFLUX ANTIPORTER 1, CHLOROPLASTIC-RELATED"/>
    <property type="match status" value="1"/>
</dbReference>
<dbReference type="EMBL" id="BBVC01000037">
    <property type="protein sequence ID" value="GAO98249.1"/>
    <property type="molecule type" value="Genomic_DNA"/>
</dbReference>
<dbReference type="STRING" id="1629334.Cva_00897"/>
<evidence type="ECO:0000256" key="9">
    <source>
        <dbReference type="ARBA" id="ARBA00023136"/>
    </source>
</evidence>
<keyword evidence="5 10" id="KW-0812">Transmembrane</keyword>
<dbReference type="FunFam" id="3.40.50.720:FF:000036">
    <property type="entry name" value="Glutathione-regulated potassium-efflux system protein KefB"/>
    <property type="match status" value="1"/>
</dbReference>
<evidence type="ECO:0000259" key="11">
    <source>
        <dbReference type="PROSITE" id="PS51201"/>
    </source>
</evidence>
<evidence type="ECO:0000256" key="1">
    <source>
        <dbReference type="ARBA" id="ARBA00004127"/>
    </source>
</evidence>
<dbReference type="AlphaFoldDB" id="A0A0K8MEE9"/>
<dbReference type="InterPro" id="IPR003148">
    <property type="entry name" value="RCK_N"/>
</dbReference>
<dbReference type="SUPFAM" id="SSF51735">
    <property type="entry name" value="NAD(P)-binding Rossmann-fold domains"/>
    <property type="match status" value="1"/>
</dbReference>
<evidence type="ECO:0000256" key="2">
    <source>
        <dbReference type="ARBA" id="ARBA00022448"/>
    </source>
</evidence>
<organism evidence="12 13">
    <name type="scientific">Caedimonas varicaedens</name>
    <dbReference type="NCBI Taxonomy" id="1629334"/>
    <lineage>
        <taxon>Bacteria</taxon>
        <taxon>Pseudomonadati</taxon>
        <taxon>Pseudomonadota</taxon>
        <taxon>Alphaproteobacteria</taxon>
        <taxon>Holosporales</taxon>
        <taxon>Caedimonadaceae</taxon>
        <taxon>Caedimonas</taxon>
    </lineage>
</organism>
<evidence type="ECO:0000256" key="8">
    <source>
        <dbReference type="ARBA" id="ARBA00023065"/>
    </source>
</evidence>
<accession>A0A0K8MEE9</accession>
<feature type="domain" description="RCK N-terminal" evidence="11">
    <location>
        <begin position="405"/>
        <end position="521"/>
    </location>
</feature>
<dbReference type="InterPro" id="IPR036291">
    <property type="entry name" value="NAD(P)-bd_dom_sf"/>
</dbReference>
<evidence type="ECO:0000256" key="7">
    <source>
        <dbReference type="ARBA" id="ARBA00022989"/>
    </source>
</evidence>
<feature type="transmembrane region" description="Helical" evidence="10">
    <location>
        <begin position="58"/>
        <end position="75"/>
    </location>
</feature>
<feature type="transmembrane region" description="Helical" evidence="10">
    <location>
        <begin position="359"/>
        <end position="378"/>
    </location>
</feature>
<feature type="transmembrane region" description="Helical" evidence="10">
    <location>
        <begin position="6"/>
        <end position="25"/>
    </location>
</feature>
<keyword evidence="9 10" id="KW-0472">Membrane</keyword>
<feature type="transmembrane region" description="Helical" evidence="10">
    <location>
        <begin position="32"/>
        <end position="52"/>
    </location>
</feature>
<keyword evidence="4" id="KW-0633">Potassium transport</keyword>
<feature type="transmembrane region" description="Helical" evidence="10">
    <location>
        <begin position="215"/>
        <end position="233"/>
    </location>
</feature>
<comment type="subcellular location">
    <subcellularLocation>
        <location evidence="1">Endomembrane system</location>
        <topology evidence="1">Multi-pass membrane protein</topology>
    </subcellularLocation>
</comment>
<dbReference type="PANTHER" id="PTHR46157">
    <property type="entry name" value="K(+) EFFLUX ANTIPORTER 3, CHLOROPLASTIC"/>
    <property type="match status" value="1"/>
</dbReference>
<keyword evidence="2" id="KW-0813">Transport</keyword>
<gene>
    <name evidence="12" type="primary">kefC</name>
    <name evidence="12" type="ORF">Cva_00897</name>
</gene>
<evidence type="ECO:0000256" key="5">
    <source>
        <dbReference type="ARBA" id="ARBA00022692"/>
    </source>
</evidence>
<evidence type="ECO:0000256" key="6">
    <source>
        <dbReference type="ARBA" id="ARBA00022958"/>
    </source>
</evidence>
<feature type="transmembrane region" description="Helical" evidence="10">
    <location>
        <begin position="87"/>
        <end position="109"/>
    </location>
</feature>
<keyword evidence="3" id="KW-0050">Antiport</keyword>
<protein>
    <submittedName>
        <fullName evidence="12">Glutathione-regulated potassium-efflux system protein KefC</fullName>
    </submittedName>
</protein>
<reference evidence="12 13" key="1">
    <citation type="submission" date="2015-03" db="EMBL/GenBank/DDBJ databases">
        <title>Caedibacter varicaedens, whole genome shotgun sequence.</title>
        <authorList>
            <person name="Suzuki H."/>
            <person name="Dapper A.L."/>
            <person name="Gibson A.K."/>
            <person name="Jackson C."/>
            <person name="Lee H."/>
            <person name="Pejaver V.R."/>
            <person name="Doak T."/>
            <person name="Lynch M."/>
        </authorList>
    </citation>
    <scope>NUCLEOTIDE SEQUENCE [LARGE SCALE GENOMIC DNA]</scope>
</reference>
<sequence>MEYSSYLNDALILLITAVAVVFLFHRLRVSPILGYLFAGLLIGPQSLGFITTIEGTRILGELGVVFLLFTIGLKMPLQRLHVLRRYVFGLGLAQVIVTGVVITLILQYLKLPLDIALLVGSVLALSSTAVGIQLLVERGEIAMRFGRVSFAILLFQDLAVVVLLMLITAFKNDHTPALETLGLSTLKAAIVLFVIILIGRLFLRPFFNAIARINNPQLFVAVTLLVILVTSAATASAGLSMEMGAFLAGILLSETEYRHQVEADIQPFYGLLIGLFFMTVGMSLDPKLIISYAYQLTFVLLGYLGIKIVIIFGLCKLFRIPTISSFRVAMILAGGGEFVFVIIAPSVAAKLISPELGQLLFSLVAISMAFTPILANFGKRIEEKFLEKEGERFTNDALSETMDLRNHVIIAGFGQVGGIIARLLTEKLVPFVIIDNDLKAVTEGRQNGFPIFFGDARRAEVMRTFGANKARAVLICFKNEKSAYRAAMMLRRQFTDLMVSVRLEDDEFENKLVQAGVNVVMPQYLEPSLQLATKALQAVGTPQDEVTQAIEMFRKNYIKISSKGYATQQNL</sequence>
<dbReference type="Pfam" id="PF00999">
    <property type="entry name" value="Na_H_Exchanger"/>
    <property type="match status" value="1"/>
</dbReference>
<dbReference type="InterPro" id="IPR038770">
    <property type="entry name" value="Na+/solute_symporter_sf"/>
</dbReference>
<evidence type="ECO:0000313" key="12">
    <source>
        <dbReference type="EMBL" id="GAO98249.1"/>
    </source>
</evidence>
<evidence type="ECO:0000313" key="13">
    <source>
        <dbReference type="Proteomes" id="UP000036771"/>
    </source>
</evidence>
<keyword evidence="7 10" id="KW-1133">Transmembrane helix</keyword>
<feature type="transmembrane region" description="Helical" evidence="10">
    <location>
        <begin position="182"/>
        <end position="203"/>
    </location>
</feature>
<dbReference type="Pfam" id="PF02254">
    <property type="entry name" value="TrkA_N"/>
    <property type="match status" value="1"/>
</dbReference>
<evidence type="ECO:0000256" key="10">
    <source>
        <dbReference type="SAM" id="Phobius"/>
    </source>
</evidence>
<proteinExistence type="predicted"/>
<keyword evidence="13" id="KW-1185">Reference proteome</keyword>
<evidence type="ECO:0000256" key="3">
    <source>
        <dbReference type="ARBA" id="ARBA00022449"/>
    </source>
</evidence>
<name>A0A0K8MEE9_9PROT</name>
<evidence type="ECO:0000256" key="4">
    <source>
        <dbReference type="ARBA" id="ARBA00022538"/>
    </source>
</evidence>
<dbReference type="GO" id="GO:0015386">
    <property type="term" value="F:potassium:proton antiporter activity"/>
    <property type="evidence" value="ECO:0007669"/>
    <property type="project" value="TreeGrafter"/>
</dbReference>
<feature type="transmembrane region" description="Helical" evidence="10">
    <location>
        <begin position="290"/>
        <end position="314"/>
    </location>
</feature>
<dbReference type="Gene3D" id="3.40.50.720">
    <property type="entry name" value="NAD(P)-binding Rossmann-like Domain"/>
    <property type="match status" value="1"/>
</dbReference>
<dbReference type="Gene3D" id="1.20.1530.20">
    <property type="match status" value="1"/>
</dbReference>
<feature type="transmembrane region" description="Helical" evidence="10">
    <location>
        <begin position="148"/>
        <end position="170"/>
    </location>
</feature>
<comment type="caution">
    <text evidence="12">The sequence shown here is derived from an EMBL/GenBank/DDBJ whole genome shotgun (WGS) entry which is preliminary data.</text>
</comment>
<dbReference type="GO" id="GO:0016020">
    <property type="term" value="C:membrane"/>
    <property type="evidence" value="ECO:0007669"/>
    <property type="project" value="InterPro"/>
</dbReference>
<dbReference type="InterPro" id="IPR006153">
    <property type="entry name" value="Cation/H_exchanger_TM"/>
</dbReference>
<feature type="transmembrane region" description="Helical" evidence="10">
    <location>
        <begin position="326"/>
        <end position="347"/>
    </location>
</feature>
<dbReference type="OrthoDB" id="9781411at2"/>
<dbReference type="GO" id="GO:0012505">
    <property type="term" value="C:endomembrane system"/>
    <property type="evidence" value="ECO:0007669"/>
    <property type="project" value="UniProtKB-SubCell"/>
</dbReference>
<dbReference type="Proteomes" id="UP000036771">
    <property type="component" value="Unassembled WGS sequence"/>
</dbReference>